<evidence type="ECO:0000256" key="3">
    <source>
        <dbReference type="ARBA" id="ARBA00023163"/>
    </source>
</evidence>
<proteinExistence type="predicted"/>
<dbReference type="CDD" id="cd01574">
    <property type="entry name" value="PBP1_LacI"/>
    <property type="match status" value="1"/>
</dbReference>
<accession>A0ABQ2HYV7</accession>
<keyword evidence="2" id="KW-0238">DNA-binding</keyword>
<name>A0ABQ2HYV7_9MICO</name>
<dbReference type="SMART" id="SM00354">
    <property type="entry name" value="HTH_LACI"/>
    <property type="match status" value="1"/>
</dbReference>
<dbReference type="CDD" id="cd01392">
    <property type="entry name" value="HTH_LacI"/>
    <property type="match status" value="1"/>
</dbReference>
<reference evidence="6" key="1">
    <citation type="journal article" date="2019" name="Int. J. Syst. Evol. Microbiol.">
        <title>The Global Catalogue of Microorganisms (GCM) 10K type strain sequencing project: providing services to taxonomists for standard genome sequencing and annotation.</title>
        <authorList>
            <consortium name="The Broad Institute Genomics Platform"/>
            <consortium name="The Broad Institute Genome Sequencing Center for Infectious Disease"/>
            <person name="Wu L."/>
            <person name="Ma J."/>
        </authorList>
    </citation>
    <scope>NUCLEOTIDE SEQUENCE [LARGE SCALE GENOMIC DNA]</scope>
    <source>
        <strain evidence="6">JCM 1365</strain>
    </source>
</reference>
<dbReference type="PANTHER" id="PTHR30146:SF109">
    <property type="entry name" value="HTH-TYPE TRANSCRIPTIONAL REGULATOR GALS"/>
    <property type="match status" value="1"/>
</dbReference>
<keyword evidence="3" id="KW-0804">Transcription</keyword>
<keyword evidence="6" id="KW-1185">Reference proteome</keyword>
<feature type="domain" description="HTH lacI-type" evidence="4">
    <location>
        <begin position="9"/>
        <end position="63"/>
    </location>
</feature>
<dbReference type="PANTHER" id="PTHR30146">
    <property type="entry name" value="LACI-RELATED TRANSCRIPTIONAL REPRESSOR"/>
    <property type="match status" value="1"/>
</dbReference>
<dbReference type="PROSITE" id="PS50932">
    <property type="entry name" value="HTH_LACI_2"/>
    <property type="match status" value="1"/>
</dbReference>
<evidence type="ECO:0000256" key="1">
    <source>
        <dbReference type="ARBA" id="ARBA00023015"/>
    </source>
</evidence>
<dbReference type="InterPro" id="IPR000843">
    <property type="entry name" value="HTH_LacI"/>
</dbReference>
<protein>
    <submittedName>
        <fullName evidence="5">LacI family transcriptional regulator</fullName>
    </submittedName>
</protein>
<dbReference type="SUPFAM" id="SSF53822">
    <property type="entry name" value="Periplasmic binding protein-like I"/>
    <property type="match status" value="1"/>
</dbReference>
<dbReference type="Gene3D" id="3.40.50.2300">
    <property type="match status" value="2"/>
</dbReference>
<dbReference type="Gene3D" id="1.10.260.40">
    <property type="entry name" value="lambda repressor-like DNA-binding domains"/>
    <property type="match status" value="1"/>
</dbReference>
<dbReference type="PRINTS" id="PR00036">
    <property type="entry name" value="HTHLACI"/>
</dbReference>
<evidence type="ECO:0000313" key="5">
    <source>
        <dbReference type="EMBL" id="GGM93506.1"/>
    </source>
</evidence>
<comment type="caution">
    <text evidence="5">The sequence shown here is derived from an EMBL/GenBank/DDBJ whole genome shotgun (WGS) entry which is preliminary data.</text>
</comment>
<gene>
    <name evidence="5" type="ORF">GCM10009721_19420</name>
</gene>
<dbReference type="RefSeq" id="WP_229674925.1">
    <property type="nucleotide sequence ID" value="NZ_BMNZ01000003.1"/>
</dbReference>
<evidence type="ECO:0000313" key="6">
    <source>
        <dbReference type="Proteomes" id="UP000623461"/>
    </source>
</evidence>
<dbReference type="Proteomes" id="UP000623461">
    <property type="component" value="Unassembled WGS sequence"/>
</dbReference>
<dbReference type="EMBL" id="BMNZ01000003">
    <property type="protein sequence ID" value="GGM93506.1"/>
    <property type="molecule type" value="Genomic_DNA"/>
</dbReference>
<dbReference type="PROSITE" id="PS00356">
    <property type="entry name" value="HTH_LACI_1"/>
    <property type="match status" value="1"/>
</dbReference>
<dbReference type="Pfam" id="PF13377">
    <property type="entry name" value="Peripla_BP_3"/>
    <property type="match status" value="1"/>
</dbReference>
<sequence length="346" mass="36716">MSDTASRAPVMQDVARLAGVSHQTVSRVINGASSIRPETRDRVLQAIERLGYRPNTAARTLVRGRSATIGIITTASTLFGPTSVHRTVNTAAREAGFFASSVSLAEMTREGFDAAVDHLDRLAVEGIVVIAGHDEALEVARSRSARLPFVIVEGDLTRARRTVGVDNVAGARLATRHLLDLGHVEVAHVTGPLDWAESRARLDGWRTEMVTAGHRPMEPVPGDWSAESGYRAGLALAENADVTAVFAANDQMAIGVLRALHEAGRSVPDDVSVVGFDDVPEAAYLIPPLTTVRQDFAAIGREAIAMLTAAISGDTADTDQVPSLIDPELIVRASTAPPGQTRSRAT</sequence>
<evidence type="ECO:0000256" key="2">
    <source>
        <dbReference type="ARBA" id="ARBA00023125"/>
    </source>
</evidence>
<dbReference type="InterPro" id="IPR028082">
    <property type="entry name" value="Peripla_BP_I"/>
</dbReference>
<keyword evidence="1" id="KW-0805">Transcription regulation</keyword>
<dbReference type="InterPro" id="IPR046335">
    <property type="entry name" value="LacI/GalR-like_sensor"/>
</dbReference>
<dbReference type="Pfam" id="PF00356">
    <property type="entry name" value="LacI"/>
    <property type="match status" value="1"/>
</dbReference>
<evidence type="ECO:0000259" key="4">
    <source>
        <dbReference type="PROSITE" id="PS50932"/>
    </source>
</evidence>
<organism evidence="5 6">
    <name type="scientific">Terrabacter tumescens</name>
    <dbReference type="NCBI Taxonomy" id="60443"/>
    <lineage>
        <taxon>Bacteria</taxon>
        <taxon>Bacillati</taxon>
        <taxon>Actinomycetota</taxon>
        <taxon>Actinomycetes</taxon>
        <taxon>Micrococcales</taxon>
        <taxon>Intrasporangiaceae</taxon>
        <taxon>Terrabacter</taxon>
    </lineage>
</organism>
<dbReference type="SUPFAM" id="SSF47413">
    <property type="entry name" value="lambda repressor-like DNA-binding domains"/>
    <property type="match status" value="1"/>
</dbReference>
<dbReference type="InterPro" id="IPR010982">
    <property type="entry name" value="Lambda_DNA-bd_dom_sf"/>
</dbReference>